<accession>A0AAV2PL00</accession>
<proteinExistence type="predicted"/>
<dbReference type="AlphaFoldDB" id="A0AAV2PL00"/>
<evidence type="ECO:0000313" key="3">
    <source>
        <dbReference type="Proteomes" id="UP001497623"/>
    </source>
</evidence>
<comment type="caution">
    <text evidence="2">The sequence shown here is derived from an EMBL/GenBank/DDBJ whole genome shotgun (WGS) entry which is preliminary data.</text>
</comment>
<dbReference type="EMBL" id="CAXKWB010000403">
    <property type="protein sequence ID" value="CAL4060695.1"/>
    <property type="molecule type" value="Genomic_DNA"/>
</dbReference>
<reference evidence="2 3" key="1">
    <citation type="submission" date="2024-05" db="EMBL/GenBank/DDBJ databases">
        <authorList>
            <person name="Wallberg A."/>
        </authorList>
    </citation>
    <scope>NUCLEOTIDE SEQUENCE [LARGE SCALE GENOMIC DNA]</scope>
</reference>
<feature type="transmembrane region" description="Helical" evidence="1">
    <location>
        <begin position="54"/>
        <end position="73"/>
    </location>
</feature>
<dbReference type="Proteomes" id="UP001497623">
    <property type="component" value="Unassembled WGS sequence"/>
</dbReference>
<keyword evidence="1" id="KW-1133">Transmembrane helix</keyword>
<organism evidence="2 3">
    <name type="scientific">Meganyctiphanes norvegica</name>
    <name type="common">Northern krill</name>
    <name type="synonym">Thysanopoda norvegica</name>
    <dbReference type="NCBI Taxonomy" id="48144"/>
    <lineage>
        <taxon>Eukaryota</taxon>
        <taxon>Metazoa</taxon>
        <taxon>Ecdysozoa</taxon>
        <taxon>Arthropoda</taxon>
        <taxon>Crustacea</taxon>
        <taxon>Multicrustacea</taxon>
        <taxon>Malacostraca</taxon>
        <taxon>Eumalacostraca</taxon>
        <taxon>Eucarida</taxon>
        <taxon>Euphausiacea</taxon>
        <taxon>Euphausiidae</taxon>
        <taxon>Meganyctiphanes</taxon>
    </lineage>
</organism>
<evidence type="ECO:0000313" key="2">
    <source>
        <dbReference type="EMBL" id="CAL4060695.1"/>
    </source>
</evidence>
<gene>
    <name evidence="2" type="ORF">MNOR_LOCUS1517</name>
</gene>
<evidence type="ECO:0000256" key="1">
    <source>
        <dbReference type="SAM" id="Phobius"/>
    </source>
</evidence>
<sequence length="110" mass="12700">MIPRNFMDVVRLILKSRNLIWVGKSGIFFLGDLNIIKEDLSILRERLLLENQEFNSSIIFSPVLIISWILLAWKNILVSSAKILTLPRGQQFGRSFMNNMKKSGPRTEPL</sequence>
<feature type="non-terminal residue" evidence="2">
    <location>
        <position position="110"/>
    </location>
</feature>
<keyword evidence="3" id="KW-1185">Reference proteome</keyword>
<keyword evidence="1" id="KW-0472">Membrane</keyword>
<name>A0AAV2PL00_MEGNR</name>
<protein>
    <submittedName>
        <fullName evidence="2">Uncharacterized protein</fullName>
    </submittedName>
</protein>
<keyword evidence="1" id="KW-0812">Transmembrane</keyword>